<dbReference type="InterPro" id="IPR000073">
    <property type="entry name" value="AB_hydrolase_1"/>
</dbReference>
<dbReference type="AlphaFoldDB" id="A0AAU7U5G4"/>
<proteinExistence type="predicted"/>
<dbReference type="InterPro" id="IPR050266">
    <property type="entry name" value="AB_hydrolase_sf"/>
</dbReference>
<dbReference type="GO" id="GO:0016787">
    <property type="term" value="F:hydrolase activity"/>
    <property type="evidence" value="ECO:0007669"/>
    <property type="project" value="UniProtKB-KW"/>
</dbReference>
<evidence type="ECO:0000259" key="2">
    <source>
        <dbReference type="Pfam" id="PF00561"/>
    </source>
</evidence>
<dbReference type="SUPFAM" id="SSF53474">
    <property type="entry name" value="alpha/beta-Hydrolases"/>
    <property type="match status" value="1"/>
</dbReference>
<dbReference type="PRINTS" id="PR00111">
    <property type="entry name" value="ABHYDROLASE"/>
</dbReference>
<keyword evidence="3" id="KW-0614">Plasmid</keyword>
<keyword evidence="1" id="KW-0732">Signal</keyword>
<dbReference type="EMBL" id="CP158297">
    <property type="protein sequence ID" value="XBV83593.1"/>
    <property type="molecule type" value="Genomic_DNA"/>
</dbReference>
<keyword evidence="3" id="KW-0378">Hydrolase</keyword>
<dbReference type="PANTHER" id="PTHR43798">
    <property type="entry name" value="MONOACYLGLYCEROL LIPASE"/>
    <property type="match status" value="1"/>
</dbReference>
<dbReference type="RefSeq" id="WP_350241181.1">
    <property type="nucleotide sequence ID" value="NZ_CP158297.1"/>
</dbReference>
<feature type="chain" id="PRO_5043739422" evidence="1">
    <location>
        <begin position="23"/>
        <end position="319"/>
    </location>
</feature>
<dbReference type="GO" id="GO:0016020">
    <property type="term" value="C:membrane"/>
    <property type="evidence" value="ECO:0007669"/>
    <property type="project" value="TreeGrafter"/>
</dbReference>
<organism evidence="3">
    <name type="scientific">Deinococcus sonorensis KR-87</name>
    <dbReference type="NCBI Taxonomy" id="694439"/>
    <lineage>
        <taxon>Bacteria</taxon>
        <taxon>Thermotogati</taxon>
        <taxon>Deinococcota</taxon>
        <taxon>Deinococci</taxon>
        <taxon>Deinococcales</taxon>
        <taxon>Deinococcaceae</taxon>
        <taxon>Deinococcus</taxon>
    </lineage>
</organism>
<dbReference type="Gene3D" id="3.40.50.1820">
    <property type="entry name" value="alpha/beta hydrolase"/>
    <property type="match status" value="1"/>
</dbReference>
<accession>A0AAU7U5G4</accession>
<feature type="domain" description="AB hydrolase-1" evidence="2">
    <location>
        <begin position="95"/>
        <end position="191"/>
    </location>
</feature>
<dbReference type="KEGG" id="dsc:ABOD76_02595"/>
<gene>
    <name evidence="3" type="ORF">ABOD76_02595</name>
</gene>
<reference evidence="3" key="1">
    <citation type="submission" date="2024-06" db="EMBL/GenBank/DDBJ databases">
        <title>Draft Genome Sequence of Deinococcus sonorensis Type Strain KR-87, a Biofilm Producing Representative of the Genus Deinococcus.</title>
        <authorList>
            <person name="Boren L.S."/>
            <person name="Grosso R.A."/>
            <person name="Hugenberg-Cox A.N."/>
            <person name="Hill J.T.E."/>
            <person name="Albert C.M."/>
            <person name="Tuohy J.M."/>
        </authorList>
    </citation>
    <scope>NUCLEOTIDE SEQUENCE</scope>
    <source>
        <strain evidence="3">KR-87</strain>
        <plasmid evidence="3">pDson01</plasmid>
    </source>
</reference>
<protein>
    <submittedName>
        <fullName evidence="3">Alpha/beta hydrolase</fullName>
    </submittedName>
</protein>
<geneLocation type="plasmid" evidence="3">
    <name>pDson01</name>
</geneLocation>
<dbReference type="InterPro" id="IPR029058">
    <property type="entry name" value="AB_hydrolase_fold"/>
</dbReference>
<name>A0AAU7U5G4_9DEIO</name>
<dbReference type="Pfam" id="PF00561">
    <property type="entry name" value="Abhydrolase_1"/>
    <property type="match status" value="1"/>
</dbReference>
<feature type="signal peptide" evidence="1">
    <location>
        <begin position="1"/>
        <end position="22"/>
    </location>
</feature>
<sequence length="319" mass="32969">MNRIRRCMLSVLTLVLSGAALAQSGADPSRLPLPGAVQLQVRGHALAVRCVGAGSPTVVLLTGQGVPAVSWAAAPPAELQPEVMLHPPFGARQPVQPAVAGAARVCVYDRPGLGSSGPLKDASPRSIGDAVGDLHALLAALSPDAPVVLAGHSVGGLIAFEYTRAHPGRVAGLVLIDATHPDERSRLSWLFPANEAAEDRTIARHPEHLDARPATSQGVNAVPPGVFGDLPLVVLTRTQGLTAAELPPVGPGPSPKSLGRWRRDLWTMAAEYASASSVGTLMTAGASGHFIGFDQPDLVVTAIDQVLRDARARTNGAAR</sequence>
<dbReference type="PANTHER" id="PTHR43798:SF33">
    <property type="entry name" value="HYDROLASE, PUTATIVE (AFU_ORTHOLOGUE AFUA_2G14860)-RELATED"/>
    <property type="match status" value="1"/>
</dbReference>
<evidence type="ECO:0000313" key="3">
    <source>
        <dbReference type="EMBL" id="XBV83593.1"/>
    </source>
</evidence>
<evidence type="ECO:0000256" key="1">
    <source>
        <dbReference type="SAM" id="SignalP"/>
    </source>
</evidence>